<dbReference type="CDD" id="cd00075">
    <property type="entry name" value="HATPase"/>
    <property type="match status" value="1"/>
</dbReference>
<dbReference type="Proteomes" id="UP000199459">
    <property type="component" value="Unassembled WGS sequence"/>
</dbReference>
<dbReference type="Pfam" id="PF13188">
    <property type="entry name" value="PAS_8"/>
    <property type="match status" value="1"/>
</dbReference>
<keyword evidence="3" id="KW-0597">Phosphoprotein</keyword>
<dbReference type="GO" id="GO:0000155">
    <property type="term" value="F:phosphorelay sensor kinase activity"/>
    <property type="evidence" value="ECO:0007669"/>
    <property type="project" value="InterPro"/>
</dbReference>
<dbReference type="RefSeq" id="WP_090632404.1">
    <property type="nucleotide sequence ID" value="NZ_FOCP01000013.1"/>
</dbReference>
<dbReference type="SUPFAM" id="SSF47384">
    <property type="entry name" value="Homodimeric domain of signal transducing histidine kinase"/>
    <property type="match status" value="1"/>
</dbReference>
<dbReference type="Gene3D" id="3.30.565.10">
    <property type="entry name" value="Histidine kinase-like ATPase, C-terminal domain"/>
    <property type="match status" value="1"/>
</dbReference>
<keyword evidence="7" id="KW-0175">Coiled coil</keyword>
<dbReference type="SMART" id="SM00387">
    <property type="entry name" value="HATPase_c"/>
    <property type="match status" value="1"/>
</dbReference>
<feature type="coiled-coil region" evidence="7">
    <location>
        <begin position="27"/>
        <end position="54"/>
    </location>
</feature>
<organism evidence="9 10">
    <name type="scientific">Nitrosomonas marina</name>
    <dbReference type="NCBI Taxonomy" id="917"/>
    <lineage>
        <taxon>Bacteria</taxon>
        <taxon>Pseudomonadati</taxon>
        <taxon>Pseudomonadota</taxon>
        <taxon>Betaproteobacteria</taxon>
        <taxon>Nitrosomonadales</taxon>
        <taxon>Nitrosomonadaceae</taxon>
        <taxon>Nitrosomonas</taxon>
    </lineage>
</organism>
<dbReference type="InterPro" id="IPR036890">
    <property type="entry name" value="HATPase_C_sf"/>
</dbReference>
<dbReference type="STRING" id="917.SAMN05216326_10230"/>
<dbReference type="SUPFAM" id="SSF55874">
    <property type="entry name" value="ATPase domain of HSP90 chaperone/DNA topoisomerase II/histidine kinase"/>
    <property type="match status" value="1"/>
</dbReference>
<evidence type="ECO:0000256" key="5">
    <source>
        <dbReference type="ARBA" id="ARBA00022777"/>
    </source>
</evidence>
<dbReference type="Gene3D" id="1.10.287.130">
    <property type="match status" value="1"/>
</dbReference>
<dbReference type="PANTHER" id="PTHR43711:SF28">
    <property type="entry name" value="SENSOR HISTIDINE KINASE YXDK"/>
    <property type="match status" value="1"/>
</dbReference>
<keyword evidence="5 9" id="KW-0418">Kinase</keyword>
<evidence type="ECO:0000256" key="3">
    <source>
        <dbReference type="ARBA" id="ARBA00022553"/>
    </source>
</evidence>
<feature type="domain" description="Histidine kinase" evidence="8">
    <location>
        <begin position="185"/>
        <end position="392"/>
    </location>
</feature>
<dbReference type="InterPro" id="IPR035965">
    <property type="entry name" value="PAS-like_dom_sf"/>
</dbReference>
<dbReference type="InterPro" id="IPR003661">
    <property type="entry name" value="HisK_dim/P_dom"/>
</dbReference>
<reference evidence="9 10" key="1">
    <citation type="submission" date="2016-10" db="EMBL/GenBank/DDBJ databases">
        <authorList>
            <person name="de Groot N.N."/>
        </authorList>
    </citation>
    <scope>NUCLEOTIDE SEQUENCE [LARGE SCALE GENOMIC DNA]</scope>
    <source>
        <strain evidence="9 10">Nm22</strain>
    </source>
</reference>
<evidence type="ECO:0000313" key="10">
    <source>
        <dbReference type="Proteomes" id="UP000199459"/>
    </source>
</evidence>
<dbReference type="PRINTS" id="PR00344">
    <property type="entry name" value="BCTRLSENSOR"/>
</dbReference>
<dbReference type="InterPro" id="IPR005467">
    <property type="entry name" value="His_kinase_dom"/>
</dbReference>
<dbReference type="SMART" id="SM00388">
    <property type="entry name" value="HisKA"/>
    <property type="match status" value="1"/>
</dbReference>
<dbReference type="Pfam" id="PF00512">
    <property type="entry name" value="HisKA"/>
    <property type="match status" value="1"/>
</dbReference>
<dbReference type="InterPro" id="IPR050736">
    <property type="entry name" value="Sensor_HK_Regulatory"/>
</dbReference>
<sequence length="408" mass="45543">MRSTKSSRTVTDQEQLKLAFAAFNTASEQLSDVYQGLQLQVERLTHELSVANGELHRQLAAKDALSRKLSLLLNALPGGVVALDPDEYIDQVNPAALLLLGDPLEGLSWHDIVHERLLPTVIANEWLVTHNATDSLQRRICIESSPEDSVGRRILLIHDITDAHALQEQARRNQRLTTMGEMAANLAHQLRTPLSTALLYAAHLGNEALASEERQKFATKTIERLKHLEQLTSDMLRFVKGETAQFELVEISSVLVELQQVIEPQIKRSRVYFKLYDHCSGASLVTDRKALCGVLTNLVENAIQASFQHGEIVLDCHLTNDHIIFSIHDDGEGIDSEHQDRLFEPFFTTRPEGTGLGLAIVRALVQSMNGCIEVKSEPGRGSKFTVRLPRNELAKENLRGHKTQEISI</sequence>
<dbReference type="InterPro" id="IPR000014">
    <property type="entry name" value="PAS"/>
</dbReference>
<dbReference type="PANTHER" id="PTHR43711">
    <property type="entry name" value="TWO-COMPONENT HISTIDINE KINASE"/>
    <property type="match status" value="1"/>
</dbReference>
<evidence type="ECO:0000256" key="7">
    <source>
        <dbReference type="SAM" id="Coils"/>
    </source>
</evidence>
<gene>
    <name evidence="9" type="ORF">SAMN05216325_11346</name>
</gene>
<dbReference type="Pfam" id="PF02518">
    <property type="entry name" value="HATPase_c"/>
    <property type="match status" value="1"/>
</dbReference>
<dbReference type="InterPro" id="IPR036097">
    <property type="entry name" value="HisK_dim/P_sf"/>
</dbReference>
<dbReference type="OrthoDB" id="6114847at2"/>
<dbReference type="InterPro" id="IPR004358">
    <property type="entry name" value="Sig_transdc_His_kin-like_C"/>
</dbReference>
<evidence type="ECO:0000256" key="6">
    <source>
        <dbReference type="ARBA" id="ARBA00023012"/>
    </source>
</evidence>
<protein>
    <recommendedName>
        <fullName evidence="2">histidine kinase</fullName>
        <ecNumber evidence="2">2.7.13.3</ecNumber>
    </recommendedName>
</protein>
<dbReference type="InterPro" id="IPR003594">
    <property type="entry name" value="HATPase_dom"/>
</dbReference>
<dbReference type="CDD" id="cd00082">
    <property type="entry name" value="HisKA"/>
    <property type="match status" value="1"/>
</dbReference>
<comment type="catalytic activity">
    <reaction evidence="1">
        <text>ATP + protein L-histidine = ADP + protein N-phospho-L-histidine.</text>
        <dbReference type="EC" id="2.7.13.3"/>
    </reaction>
</comment>
<evidence type="ECO:0000256" key="2">
    <source>
        <dbReference type="ARBA" id="ARBA00012438"/>
    </source>
</evidence>
<dbReference type="AlphaFoldDB" id="A0A1H8FHM3"/>
<keyword evidence="4" id="KW-0808">Transferase</keyword>
<dbReference type="EC" id="2.7.13.3" evidence="2"/>
<proteinExistence type="predicted"/>
<dbReference type="CDD" id="cd00130">
    <property type="entry name" value="PAS"/>
    <property type="match status" value="1"/>
</dbReference>
<evidence type="ECO:0000256" key="4">
    <source>
        <dbReference type="ARBA" id="ARBA00022679"/>
    </source>
</evidence>
<dbReference type="PROSITE" id="PS50109">
    <property type="entry name" value="HIS_KIN"/>
    <property type="match status" value="1"/>
</dbReference>
<keyword evidence="6" id="KW-0902">Two-component regulatory system</keyword>
<accession>A0A1H8FHM3</accession>
<dbReference type="EMBL" id="FOCP01000013">
    <property type="protein sequence ID" value="SEN31243.1"/>
    <property type="molecule type" value="Genomic_DNA"/>
</dbReference>
<dbReference type="SUPFAM" id="SSF55785">
    <property type="entry name" value="PYP-like sensor domain (PAS domain)"/>
    <property type="match status" value="1"/>
</dbReference>
<evidence type="ECO:0000256" key="1">
    <source>
        <dbReference type="ARBA" id="ARBA00000085"/>
    </source>
</evidence>
<dbReference type="SMART" id="SM00091">
    <property type="entry name" value="PAS"/>
    <property type="match status" value="1"/>
</dbReference>
<evidence type="ECO:0000259" key="8">
    <source>
        <dbReference type="PROSITE" id="PS50109"/>
    </source>
</evidence>
<name>A0A1H8FHM3_9PROT</name>
<evidence type="ECO:0000313" key="9">
    <source>
        <dbReference type="EMBL" id="SEN31243.1"/>
    </source>
</evidence>